<dbReference type="Proteomes" id="UP000245507">
    <property type="component" value="Unassembled WGS sequence"/>
</dbReference>
<evidence type="ECO:0000313" key="4">
    <source>
        <dbReference type="Proteomes" id="UP000245507"/>
    </source>
</evidence>
<evidence type="ECO:0000256" key="2">
    <source>
        <dbReference type="SAM" id="Phobius"/>
    </source>
</evidence>
<accession>A0A316TDN6</accession>
<sequence>MGELDEMDFGADTDAIRRWLAKRATYAEELGDPVRGGKHRVDLPGTVDPRQLTVPSAREAGQQVLDALVEPAPPVATRWPEPYQPAAKTPAASSDDTPADPAKAFPTPPPRPGATPGGQSPYASTPEHEEELTASRSTNQVFKPKKGVRAGVTIVFLGVAAVTVFAGYLAYEDRTTASYGVLVLFALLALLIWGVRASMAVTEMAVIHGQLELIRNGRFEVVDLASPYTPVLVEGRPGKRGWKVFIERHDEPLLVIDASMVDPHRFTTVLHRVRPDLRPQTERATPAA</sequence>
<name>A0A316TDN6_9ACTN</name>
<evidence type="ECO:0000256" key="1">
    <source>
        <dbReference type="SAM" id="MobiDB-lite"/>
    </source>
</evidence>
<proteinExistence type="predicted"/>
<gene>
    <name evidence="3" type="ORF">DJ010_20170</name>
</gene>
<evidence type="ECO:0000313" key="3">
    <source>
        <dbReference type="EMBL" id="PWN01159.1"/>
    </source>
</evidence>
<dbReference type="EMBL" id="QGDD01000011">
    <property type="protein sequence ID" value="PWN01159.1"/>
    <property type="molecule type" value="Genomic_DNA"/>
</dbReference>
<dbReference type="RefSeq" id="WP_109697145.1">
    <property type="nucleotide sequence ID" value="NZ_QGDD01000011.1"/>
</dbReference>
<feature type="region of interest" description="Disordered" evidence="1">
    <location>
        <begin position="31"/>
        <end position="138"/>
    </location>
</feature>
<reference evidence="3 4" key="1">
    <citation type="submission" date="2018-05" db="EMBL/GenBank/DDBJ databases">
        <title>Nocardioides silvaticus genome.</title>
        <authorList>
            <person name="Li C."/>
            <person name="Wang G."/>
        </authorList>
    </citation>
    <scope>NUCLEOTIDE SEQUENCE [LARGE SCALE GENOMIC DNA]</scope>
    <source>
        <strain evidence="3 4">CCTCC AB 2018079</strain>
    </source>
</reference>
<feature type="transmembrane region" description="Helical" evidence="2">
    <location>
        <begin position="177"/>
        <end position="195"/>
    </location>
</feature>
<organism evidence="3 4">
    <name type="scientific">Nocardioides silvaticus</name>
    <dbReference type="NCBI Taxonomy" id="2201891"/>
    <lineage>
        <taxon>Bacteria</taxon>
        <taxon>Bacillati</taxon>
        <taxon>Actinomycetota</taxon>
        <taxon>Actinomycetes</taxon>
        <taxon>Propionibacteriales</taxon>
        <taxon>Nocardioidaceae</taxon>
        <taxon>Nocardioides</taxon>
    </lineage>
</organism>
<feature type="transmembrane region" description="Helical" evidence="2">
    <location>
        <begin position="150"/>
        <end position="171"/>
    </location>
</feature>
<protein>
    <submittedName>
        <fullName evidence="3">Uncharacterized protein</fullName>
    </submittedName>
</protein>
<keyword evidence="2" id="KW-0472">Membrane</keyword>
<feature type="compositionally biased region" description="Low complexity" evidence="1">
    <location>
        <begin position="89"/>
        <end position="105"/>
    </location>
</feature>
<keyword evidence="2" id="KW-1133">Transmembrane helix</keyword>
<dbReference type="AlphaFoldDB" id="A0A316TDN6"/>
<keyword evidence="2" id="KW-0812">Transmembrane</keyword>
<keyword evidence="4" id="KW-1185">Reference proteome</keyword>
<comment type="caution">
    <text evidence="3">The sequence shown here is derived from an EMBL/GenBank/DDBJ whole genome shotgun (WGS) entry which is preliminary data.</text>
</comment>
<dbReference type="OrthoDB" id="3775331at2"/>